<dbReference type="PANTHER" id="PTHR34976">
    <property type="entry name" value="RIBONUCLEASE YQCG-RELATED"/>
    <property type="match status" value="1"/>
</dbReference>
<proteinExistence type="predicted"/>
<evidence type="ECO:0000313" key="3">
    <source>
        <dbReference type="Proteomes" id="UP000308744"/>
    </source>
</evidence>
<protein>
    <recommendedName>
        <fullName evidence="4">Pre-toxin TG domain-containing protein</fullName>
    </recommendedName>
</protein>
<accession>A0A4U2Z0Y3</accession>
<feature type="compositionally biased region" description="Basic and acidic residues" evidence="1">
    <location>
        <begin position="228"/>
        <end position="246"/>
    </location>
</feature>
<dbReference type="AlphaFoldDB" id="A0A4U2Z0Y3"/>
<evidence type="ECO:0000256" key="1">
    <source>
        <dbReference type="SAM" id="MobiDB-lite"/>
    </source>
</evidence>
<feature type="compositionally biased region" description="Basic and acidic residues" evidence="1">
    <location>
        <begin position="319"/>
        <end position="335"/>
    </location>
</feature>
<name>A0A4U2Z0Y3_9BACI</name>
<sequence length="354" mass="39615">MKNVKNYAKAAVLAVKNTCQKVKQKTKEVYNQAKQKTKEVYSQAKQKTKEVYSQAKQKTTEVYSQAKQKTKEVYNQAKQNVKEAKTASKEAVLAYKSLNTMELQTPSKDMSFKEKAILTGQNLLLSKAQKEKGKLDGTVDVLKNTYGELKELVTNPGGVLNNLVTAVSHPIETTKSIGNAIKDSYEKDVLNGNAYTRSKWMTNAKLTTATAIVGTKGVGSVTKVGKLKGKDPKKPEETKGTGKVDLTKTTNPEDFLDEVMKRQGLDELPGRFKEKWVDGDYKYEIRAHEAETQYGKSGSIYRVGRQKPGNGTEYMDSNGKWHHESTLKETHKDGRPNPLFNEEAARDTHIQLNR</sequence>
<dbReference type="InterPro" id="IPR051768">
    <property type="entry name" value="Bact_secretion_toxin"/>
</dbReference>
<feature type="region of interest" description="Disordered" evidence="1">
    <location>
        <begin position="301"/>
        <end position="354"/>
    </location>
</feature>
<evidence type="ECO:0000313" key="2">
    <source>
        <dbReference type="EMBL" id="TKI67225.1"/>
    </source>
</evidence>
<organism evidence="2 3">
    <name type="scientific">Lysinibacillus mangiferihumi</name>
    <dbReference type="NCBI Taxonomy" id="1130819"/>
    <lineage>
        <taxon>Bacteria</taxon>
        <taxon>Bacillati</taxon>
        <taxon>Bacillota</taxon>
        <taxon>Bacilli</taxon>
        <taxon>Bacillales</taxon>
        <taxon>Bacillaceae</taxon>
        <taxon>Lysinibacillus</taxon>
    </lineage>
</organism>
<dbReference type="Proteomes" id="UP000308744">
    <property type="component" value="Unassembled WGS sequence"/>
</dbReference>
<dbReference type="Gene3D" id="1.10.287.700">
    <property type="entry name" value="Helix hairpin bin"/>
    <property type="match status" value="1"/>
</dbReference>
<evidence type="ECO:0008006" key="4">
    <source>
        <dbReference type="Google" id="ProtNLM"/>
    </source>
</evidence>
<feature type="region of interest" description="Disordered" evidence="1">
    <location>
        <begin position="226"/>
        <end position="249"/>
    </location>
</feature>
<feature type="compositionally biased region" description="Basic and acidic residues" evidence="1">
    <location>
        <begin position="343"/>
        <end position="354"/>
    </location>
</feature>
<dbReference type="EMBL" id="SZPU01000051">
    <property type="protein sequence ID" value="TKI67225.1"/>
    <property type="molecule type" value="Genomic_DNA"/>
</dbReference>
<reference evidence="2 3" key="1">
    <citation type="submission" date="2019-04" db="EMBL/GenBank/DDBJ databases">
        <title>Lysinibacillus genome sequencing.</title>
        <authorList>
            <person name="Dunlap C."/>
        </authorList>
    </citation>
    <scope>NUCLEOTIDE SEQUENCE [LARGE SCALE GENOMIC DNA]</scope>
    <source>
        <strain evidence="2 3">CCTCC AB 2010389</strain>
    </source>
</reference>
<dbReference type="PANTHER" id="PTHR34976:SF2">
    <property type="entry name" value="TYPE VII SECRETION SYSTEM PROTEIN ESSD"/>
    <property type="match status" value="1"/>
</dbReference>
<gene>
    <name evidence="2" type="ORF">FC756_13400</name>
</gene>
<comment type="caution">
    <text evidence="2">The sequence shown here is derived from an EMBL/GenBank/DDBJ whole genome shotgun (WGS) entry which is preliminary data.</text>
</comment>
<keyword evidence="3" id="KW-1185">Reference proteome</keyword>